<gene>
    <name evidence="12" type="ORF">SLS53_003640</name>
</gene>
<keyword evidence="4 11" id="KW-1133">Transmembrane helix</keyword>
<keyword evidence="3 11" id="KW-0812">Transmembrane</keyword>
<dbReference type="GO" id="GO:0016020">
    <property type="term" value="C:membrane"/>
    <property type="evidence" value="ECO:0007669"/>
    <property type="project" value="UniProtKB-SubCell"/>
</dbReference>
<keyword evidence="7 11" id="KW-0472">Membrane</keyword>
<dbReference type="EMBL" id="JAJSPL020000011">
    <property type="protein sequence ID" value="KAK7744119.1"/>
    <property type="molecule type" value="Genomic_DNA"/>
</dbReference>
<dbReference type="Pfam" id="PF11807">
    <property type="entry name" value="UstYa"/>
    <property type="match status" value="1"/>
</dbReference>
<comment type="pathway">
    <text evidence="2">Mycotoxin biosynthesis.</text>
</comment>
<evidence type="ECO:0000256" key="1">
    <source>
        <dbReference type="ARBA" id="ARBA00004167"/>
    </source>
</evidence>
<dbReference type="Proteomes" id="UP001320245">
    <property type="component" value="Unassembled WGS sequence"/>
</dbReference>
<sequence>MDEVEEKAPLFEEHVHDQDFDRGNAIVGKSPWPKHLSFRRCLLYGVIIQVLLLILYTVVSLAIIHRATHTDSDPDVHAFAGLAVRYKFRLYDNFVDTPYAGEPTAEGDEAWHTLLNNMSVRVTAEELAAHNQTSVALPNGGYLAWLGVFHELHCVKMLRQWSWREHYFPNADTSALAVFKWDGNAPHPMLNTKRVPHRCVDWDAMMSSHVDRLVAQEEITSLRNPNLEDTGESKEAKDKLPGVSAKGQEDDE</sequence>
<dbReference type="AlphaFoldDB" id="A0AAN9UH45"/>
<reference evidence="12 13" key="1">
    <citation type="journal article" date="2023" name="PLoS ONE">
        <title>Cytospora paraplurivora sp. nov. isolated from orchards with fruit tree decline syndrome in Ontario, Canada.</title>
        <authorList>
            <person name="Ilyukhin E."/>
            <person name="Nguyen H.D.T."/>
            <person name="Castle A.J."/>
            <person name="Ellouze W."/>
        </authorList>
    </citation>
    <scope>NUCLEOTIDE SEQUENCE [LARGE SCALE GENOMIC DNA]</scope>
    <source>
        <strain evidence="12 13">FDS-564</strain>
    </source>
</reference>
<evidence type="ECO:0000256" key="6">
    <source>
        <dbReference type="ARBA" id="ARBA00023026"/>
    </source>
</evidence>
<feature type="compositionally biased region" description="Basic and acidic residues" evidence="10">
    <location>
        <begin position="231"/>
        <end position="240"/>
    </location>
</feature>
<evidence type="ECO:0000256" key="8">
    <source>
        <dbReference type="ARBA" id="ARBA00023180"/>
    </source>
</evidence>
<evidence type="ECO:0000256" key="3">
    <source>
        <dbReference type="ARBA" id="ARBA00022692"/>
    </source>
</evidence>
<accession>A0AAN9UH45</accession>
<evidence type="ECO:0000256" key="2">
    <source>
        <dbReference type="ARBA" id="ARBA00004685"/>
    </source>
</evidence>
<protein>
    <submittedName>
        <fullName evidence="12">Uncharacterized protein</fullName>
    </submittedName>
</protein>
<evidence type="ECO:0000256" key="5">
    <source>
        <dbReference type="ARBA" id="ARBA00023002"/>
    </source>
</evidence>
<evidence type="ECO:0000256" key="10">
    <source>
        <dbReference type="SAM" id="MobiDB-lite"/>
    </source>
</evidence>
<keyword evidence="6" id="KW-0843">Virulence</keyword>
<comment type="caution">
    <text evidence="12">The sequence shown here is derived from an EMBL/GenBank/DDBJ whole genome shotgun (WGS) entry which is preliminary data.</text>
</comment>
<comment type="subcellular location">
    <subcellularLocation>
        <location evidence="1">Membrane</location>
        <topology evidence="1">Single-pass membrane protein</topology>
    </subcellularLocation>
</comment>
<evidence type="ECO:0000256" key="7">
    <source>
        <dbReference type="ARBA" id="ARBA00023136"/>
    </source>
</evidence>
<organism evidence="12 13">
    <name type="scientific">Cytospora paraplurivora</name>
    <dbReference type="NCBI Taxonomy" id="2898453"/>
    <lineage>
        <taxon>Eukaryota</taxon>
        <taxon>Fungi</taxon>
        <taxon>Dikarya</taxon>
        <taxon>Ascomycota</taxon>
        <taxon>Pezizomycotina</taxon>
        <taxon>Sordariomycetes</taxon>
        <taxon>Sordariomycetidae</taxon>
        <taxon>Diaporthales</taxon>
        <taxon>Cytosporaceae</taxon>
        <taxon>Cytospora</taxon>
    </lineage>
</organism>
<evidence type="ECO:0000256" key="11">
    <source>
        <dbReference type="SAM" id="Phobius"/>
    </source>
</evidence>
<evidence type="ECO:0000256" key="4">
    <source>
        <dbReference type="ARBA" id="ARBA00022989"/>
    </source>
</evidence>
<evidence type="ECO:0000256" key="9">
    <source>
        <dbReference type="ARBA" id="ARBA00035112"/>
    </source>
</evidence>
<feature type="region of interest" description="Disordered" evidence="10">
    <location>
        <begin position="221"/>
        <end position="252"/>
    </location>
</feature>
<evidence type="ECO:0000313" key="13">
    <source>
        <dbReference type="Proteomes" id="UP001320245"/>
    </source>
</evidence>
<keyword evidence="8" id="KW-0325">Glycoprotein</keyword>
<dbReference type="GO" id="GO:0016491">
    <property type="term" value="F:oxidoreductase activity"/>
    <property type="evidence" value="ECO:0007669"/>
    <property type="project" value="UniProtKB-KW"/>
</dbReference>
<proteinExistence type="inferred from homology"/>
<dbReference type="GO" id="GO:0043386">
    <property type="term" value="P:mycotoxin biosynthetic process"/>
    <property type="evidence" value="ECO:0007669"/>
    <property type="project" value="InterPro"/>
</dbReference>
<feature type="transmembrane region" description="Helical" evidence="11">
    <location>
        <begin position="41"/>
        <end position="64"/>
    </location>
</feature>
<comment type="similarity">
    <text evidence="9">Belongs to the ustYa family.</text>
</comment>
<dbReference type="InterPro" id="IPR021765">
    <property type="entry name" value="UstYa-like"/>
</dbReference>
<dbReference type="PANTHER" id="PTHR33365">
    <property type="entry name" value="YALI0B05434P"/>
    <property type="match status" value="1"/>
</dbReference>
<keyword evidence="13" id="KW-1185">Reference proteome</keyword>
<dbReference type="PANTHER" id="PTHR33365:SF4">
    <property type="entry name" value="CYCLOCHLOROTINE BIOSYNTHESIS PROTEIN O"/>
    <property type="match status" value="1"/>
</dbReference>
<evidence type="ECO:0000313" key="12">
    <source>
        <dbReference type="EMBL" id="KAK7744119.1"/>
    </source>
</evidence>
<keyword evidence="5" id="KW-0560">Oxidoreductase</keyword>
<name>A0AAN9UH45_9PEZI</name>